<evidence type="ECO:0000313" key="3">
    <source>
        <dbReference type="Proteomes" id="UP000799118"/>
    </source>
</evidence>
<dbReference type="Proteomes" id="UP000799118">
    <property type="component" value="Unassembled WGS sequence"/>
</dbReference>
<protein>
    <submittedName>
        <fullName evidence="2">Uncharacterized protein</fullName>
    </submittedName>
</protein>
<feature type="region of interest" description="Disordered" evidence="1">
    <location>
        <begin position="90"/>
        <end position="113"/>
    </location>
</feature>
<evidence type="ECO:0000256" key="1">
    <source>
        <dbReference type="SAM" id="MobiDB-lite"/>
    </source>
</evidence>
<gene>
    <name evidence="2" type="ORF">BT96DRAFT_940192</name>
</gene>
<sequence>MWALSNQVKMSSAEVEEIVTKRMPWVHDIELEEFDDQGLPSSNDPDHLHMVLKKGLDYDIYCCNGIAHVHLPGQIWDGNLLQPQDLKCKADDSDSECKEDTQGEEKEDEYNETNPMLTKSKNLNIRSPWWSDYCNGTIVNICKIHCRMFGPNISFSEMTASRPSARWRFCTTMGIKIFYGN</sequence>
<evidence type="ECO:0000313" key="2">
    <source>
        <dbReference type="EMBL" id="KAE9398416.1"/>
    </source>
</evidence>
<proteinExistence type="predicted"/>
<accession>A0A6A4HK12</accession>
<dbReference type="AlphaFoldDB" id="A0A6A4HK12"/>
<name>A0A6A4HK12_9AGAR</name>
<dbReference type="EMBL" id="ML769483">
    <property type="protein sequence ID" value="KAE9398416.1"/>
    <property type="molecule type" value="Genomic_DNA"/>
</dbReference>
<feature type="compositionally biased region" description="Basic and acidic residues" evidence="1">
    <location>
        <begin position="90"/>
        <end position="104"/>
    </location>
</feature>
<organism evidence="2 3">
    <name type="scientific">Gymnopus androsaceus JB14</name>
    <dbReference type="NCBI Taxonomy" id="1447944"/>
    <lineage>
        <taxon>Eukaryota</taxon>
        <taxon>Fungi</taxon>
        <taxon>Dikarya</taxon>
        <taxon>Basidiomycota</taxon>
        <taxon>Agaricomycotina</taxon>
        <taxon>Agaricomycetes</taxon>
        <taxon>Agaricomycetidae</taxon>
        <taxon>Agaricales</taxon>
        <taxon>Marasmiineae</taxon>
        <taxon>Omphalotaceae</taxon>
        <taxon>Gymnopus</taxon>
    </lineage>
</organism>
<reference evidence="2" key="1">
    <citation type="journal article" date="2019" name="Environ. Microbiol.">
        <title>Fungal ecological strategies reflected in gene transcription - a case study of two litter decomposers.</title>
        <authorList>
            <person name="Barbi F."/>
            <person name="Kohler A."/>
            <person name="Barry K."/>
            <person name="Baskaran P."/>
            <person name="Daum C."/>
            <person name="Fauchery L."/>
            <person name="Ihrmark K."/>
            <person name="Kuo A."/>
            <person name="LaButti K."/>
            <person name="Lipzen A."/>
            <person name="Morin E."/>
            <person name="Grigoriev I.V."/>
            <person name="Henrissat B."/>
            <person name="Lindahl B."/>
            <person name="Martin F."/>
        </authorList>
    </citation>
    <scope>NUCLEOTIDE SEQUENCE</scope>
    <source>
        <strain evidence="2">JB14</strain>
    </source>
</reference>
<keyword evidence="3" id="KW-1185">Reference proteome</keyword>